<keyword evidence="1" id="KW-0175">Coiled coil</keyword>
<sequence length="287" mass="32708">MEGNRKAVPQKRKRQTADEDKQDVTIQMALPPHLQQAVNANRARTHQQLREEVRKLKEKNRELNEESRQAKNANEGTLRAVVQQKFGGYTDHMRQIKEQLAAKDAQLKDTAAEMEGLFDQNAKLRLQVQVKDDEMSKQAEKMAQQSSDLKGLISKNQDQIHLIQQFEDTVTRQADELERANATIQQLVHGKSSLQSDNKRLRDLFNEEVLGRLSQTLATIVSPKSTTNDSSNSQPECADSALFTMAQLHQVIARIDSMEKDYNEVKSRCTRVERKCSALKDPEDEQA</sequence>
<evidence type="ECO:0000256" key="1">
    <source>
        <dbReference type="SAM" id="Coils"/>
    </source>
</evidence>
<proteinExistence type="predicted"/>
<dbReference type="RefSeq" id="XP_066693495.1">
    <property type="nucleotide sequence ID" value="XM_066849352.1"/>
</dbReference>
<name>A0ABR1PUQ2_9PEZI</name>
<evidence type="ECO:0000256" key="2">
    <source>
        <dbReference type="SAM" id="MobiDB-lite"/>
    </source>
</evidence>
<evidence type="ECO:0000313" key="4">
    <source>
        <dbReference type="Proteomes" id="UP001391051"/>
    </source>
</evidence>
<feature type="coiled-coil region" evidence="1">
    <location>
        <begin position="248"/>
        <end position="275"/>
    </location>
</feature>
<gene>
    <name evidence="3" type="ORF">PG986_013130</name>
</gene>
<accession>A0ABR1PUQ2</accession>
<keyword evidence="4" id="KW-1185">Reference proteome</keyword>
<evidence type="ECO:0000313" key="3">
    <source>
        <dbReference type="EMBL" id="KAK7940743.1"/>
    </source>
</evidence>
<reference evidence="3 4" key="1">
    <citation type="submission" date="2023-01" db="EMBL/GenBank/DDBJ databases">
        <title>Analysis of 21 Apiospora genomes using comparative genomics revels a genus with tremendous synthesis potential of carbohydrate active enzymes and secondary metabolites.</title>
        <authorList>
            <person name="Sorensen T."/>
        </authorList>
    </citation>
    <scope>NUCLEOTIDE SEQUENCE [LARGE SCALE GENOMIC DNA]</scope>
    <source>
        <strain evidence="3 4">CBS 24483</strain>
    </source>
</reference>
<feature type="region of interest" description="Disordered" evidence="2">
    <location>
        <begin position="1"/>
        <end position="24"/>
    </location>
</feature>
<protein>
    <submittedName>
        <fullName evidence="3">Uncharacterized protein</fullName>
    </submittedName>
</protein>
<comment type="caution">
    <text evidence="3">The sequence shown here is derived from an EMBL/GenBank/DDBJ whole genome shotgun (WGS) entry which is preliminary data.</text>
</comment>
<feature type="coiled-coil region" evidence="1">
    <location>
        <begin position="39"/>
        <end position="127"/>
    </location>
</feature>
<dbReference type="EMBL" id="JAQQWE010000009">
    <property type="protein sequence ID" value="KAK7940743.1"/>
    <property type="molecule type" value="Genomic_DNA"/>
</dbReference>
<dbReference type="Proteomes" id="UP001391051">
    <property type="component" value="Unassembled WGS sequence"/>
</dbReference>
<dbReference type="GeneID" id="92082414"/>
<organism evidence="3 4">
    <name type="scientific">Apiospora aurea</name>
    <dbReference type="NCBI Taxonomy" id="335848"/>
    <lineage>
        <taxon>Eukaryota</taxon>
        <taxon>Fungi</taxon>
        <taxon>Dikarya</taxon>
        <taxon>Ascomycota</taxon>
        <taxon>Pezizomycotina</taxon>
        <taxon>Sordariomycetes</taxon>
        <taxon>Xylariomycetidae</taxon>
        <taxon>Amphisphaeriales</taxon>
        <taxon>Apiosporaceae</taxon>
        <taxon>Apiospora</taxon>
    </lineage>
</organism>